<dbReference type="Gene3D" id="3.10.290.30">
    <property type="entry name" value="MM3350-like"/>
    <property type="match status" value="1"/>
</dbReference>
<keyword evidence="3" id="KW-1185">Reference proteome</keyword>
<dbReference type="OrthoDB" id="9816539at2"/>
<dbReference type="Pfam" id="PF07929">
    <property type="entry name" value="PRiA4_ORF3"/>
    <property type="match status" value="1"/>
</dbReference>
<name>A0A5J5KZM2_9MICC</name>
<dbReference type="PANTHER" id="PTHR41878">
    <property type="entry name" value="LEXA REPRESSOR-RELATED"/>
    <property type="match status" value="1"/>
</dbReference>
<dbReference type="InterPro" id="IPR012912">
    <property type="entry name" value="Plasmid_pRiA4b_Orf3-like"/>
</dbReference>
<dbReference type="Proteomes" id="UP000325957">
    <property type="component" value="Unassembled WGS sequence"/>
</dbReference>
<feature type="domain" description="Plasmid pRiA4b Orf3-like" evidence="1">
    <location>
        <begin position="27"/>
        <end position="205"/>
    </location>
</feature>
<dbReference type="AlphaFoldDB" id="A0A5J5KZM2"/>
<reference evidence="2 3" key="1">
    <citation type="submission" date="2019-05" db="EMBL/GenBank/DDBJ databases">
        <title>Kocuria coralli sp. nov., a novel actinobacterium isolated from coral reef seawater.</title>
        <authorList>
            <person name="Li J."/>
        </authorList>
    </citation>
    <scope>NUCLEOTIDE SEQUENCE [LARGE SCALE GENOMIC DNA]</scope>
    <source>
        <strain evidence="2 3">SCSIO 13007</strain>
    </source>
</reference>
<comment type="caution">
    <text evidence="2">The sequence shown here is derived from an EMBL/GenBank/DDBJ whole genome shotgun (WGS) entry which is preliminary data.</text>
</comment>
<accession>A0A5J5KZM2</accession>
<dbReference type="InterPro" id="IPR024047">
    <property type="entry name" value="MM3350-like_sf"/>
</dbReference>
<evidence type="ECO:0000313" key="3">
    <source>
        <dbReference type="Proteomes" id="UP000325957"/>
    </source>
</evidence>
<dbReference type="PANTHER" id="PTHR41878:SF1">
    <property type="entry name" value="TNPR PROTEIN"/>
    <property type="match status" value="1"/>
</dbReference>
<gene>
    <name evidence="2" type="ORF">FCK90_03325</name>
</gene>
<sequence>MDGGGGLDDIWRRPEPQLLPVPATVRAFRLRVDLLGTKPPVWRRIEVPGDITLPRLHEVIQTTMGWTDSHLHRFRTSNSRNAPEFLTQFDLDEGDEGLLEDDVRLDQVIAAEGDRLWYDYDFGDDWEHVLRVEKVLETPPPAPVCLGGKRACPPEDCGGTWGYSELADWVRSDYGDAHIPDVFDSPEDGRAWLPVGWHPDAFDVNETNELLTALIAEPVPVVKELASLLEFSGQRGARGLRQTLVQPSMYGPTEISTDAAAEVIEPFQILLDVIGNGSDLTGAGYLKPAAVEQIAQRTGITRWWIGKTNREDLTFPVAELRATARALGLISVREGRIAPTQVIKRHAGDPQAILRHITGRLPLGRSAAERHAGWAALAVVGSERPAELWDASISALMFDLGWGIRGNPYAAPPADSPTLAALTLLAGATHERGRLHGVNAAVAAVARIVIRG</sequence>
<dbReference type="EMBL" id="SZWF01000003">
    <property type="protein sequence ID" value="KAA9395129.1"/>
    <property type="molecule type" value="Genomic_DNA"/>
</dbReference>
<evidence type="ECO:0000259" key="1">
    <source>
        <dbReference type="Pfam" id="PF07929"/>
    </source>
</evidence>
<organism evidence="2 3">
    <name type="scientific">Kocuria coralli</name>
    <dbReference type="NCBI Taxonomy" id="1461025"/>
    <lineage>
        <taxon>Bacteria</taxon>
        <taxon>Bacillati</taxon>
        <taxon>Actinomycetota</taxon>
        <taxon>Actinomycetes</taxon>
        <taxon>Micrococcales</taxon>
        <taxon>Micrococcaceae</taxon>
        <taxon>Kocuria</taxon>
    </lineage>
</organism>
<evidence type="ECO:0000313" key="2">
    <source>
        <dbReference type="EMBL" id="KAA9395129.1"/>
    </source>
</evidence>
<dbReference type="SUPFAM" id="SSF159941">
    <property type="entry name" value="MM3350-like"/>
    <property type="match status" value="1"/>
</dbReference>
<proteinExistence type="predicted"/>
<protein>
    <submittedName>
        <fullName evidence="2">Plasmid pRiA4b ORF-3 family protein</fullName>
    </submittedName>
</protein>